<dbReference type="InterPro" id="IPR014284">
    <property type="entry name" value="RNA_pol_sigma-70_dom"/>
</dbReference>
<evidence type="ECO:0000256" key="2">
    <source>
        <dbReference type="ARBA" id="ARBA00023015"/>
    </source>
</evidence>
<protein>
    <submittedName>
        <fullName evidence="7">Sigma-70 family RNA polymerase sigma factor</fullName>
    </submittedName>
</protein>
<feature type="domain" description="RNA polymerase sigma factor 70 region 4 type 2" evidence="6">
    <location>
        <begin position="140"/>
        <end position="190"/>
    </location>
</feature>
<dbReference type="PANTHER" id="PTHR43133">
    <property type="entry name" value="RNA POLYMERASE ECF-TYPE SIGMA FACTO"/>
    <property type="match status" value="1"/>
</dbReference>
<sequence length="210" mass="23492">MNDFPPADAADTSSTRIPRPTPAPAPLLITFTAFHDLHAQRYTDYAFAHLGDPTVVRDLVDDVFVALADHWHRVLAQPSPAAYAWALLRRVVEAECLRRAEHLALIEEAAFAYVLIERAKRLLEQVDECMVEDLGIGISVARAIQKLPGRQHDVVVLRFLAGYTPTHIAEVMGIEEGTVRSLVSQARTRLKTRLAPRRTLESGRTHDDEE</sequence>
<dbReference type="Gene3D" id="1.10.10.10">
    <property type="entry name" value="Winged helix-like DNA-binding domain superfamily/Winged helix DNA-binding domain"/>
    <property type="match status" value="1"/>
</dbReference>
<dbReference type="Pfam" id="PF08281">
    <property type="entry name" value="Sigma70_r4_2"/>
    <property type="match status" value="1"/>
</dbReference>
<dbReference type="Gene3D" id="1.10.1740.10">
    <property type="match status" value="1"/>
</dbReference>
<dbReference type="NCBIfam" id="TIGR02937">
    <property type="entry name" value="sigma70-ECF"/>
    <property type="match status" value="1"/>
</dbReference>
<feature type="region of interest" description="Disordered" evidence="5">
    <location>
        <begin position="1"/>
        <end position="21"/>
    </location>
</feature>
<dbReference type="InterPro" id="IPR036388">
    <property type="entry name" value="WH-like_DNA-bd_sf"/>
</dbReference>
<name>A0ABZ1UBB8_9ACTN</name>
<dbReference type="InterPro" id="IPR013249">
    <property type="entry name" value="RNA_pol_sigma70_r4_t2"/>
</dbReference>
<evidence type="ECO:0000256" key="3">
    <source>
        <dbReference type="ARBA" id="ARBA00023082"/>
    </source>
</evidence>
<evidence type="ECO:0000256" key="1">
    <source>
        <dbReference type="ARBA" id="ARBA00010641"/>
    </source>
</evidence>
<proteinExistence type="inferred from homology"/>
<dbReference type="EMBL" id="CP108110">
    <property type="protein sequence ID" value="WUQ88467.1"/>
    <property type="molecule type" value="Genomic_DNA"/>
</dbReference>
<evidence type="ECO:0000256" key="4">
    <source>
        <dbReference type="ARBA" id="ARBA00023163"/>
    </source>
</evidence>
<accession>A0ABZ1UBB8</accession>
<dbReference type="RefSeq" id="WP_328959015.1">
    <property type="nucleotide sequence ID" value="NZ_CP108110.1"/>
</dbReference>
<gene>
    <name evidence="7" type="ORF">OHA16_39025</name>
</gene>
<keyword evidence="8" id="KW-1185">Reference proteome</keyword>
<keyword evidence="3" id="KW-0731">Sigma factor</keyword>
<dbReference type="PANTHER" id="PTHR43133:SF46">
    <property type="entry name" value="RNA POLYMERASE SIGMA-70 FACTOR ECF SUBFAMILY"/>
    <property type="match status" value="1"/>
</dbReference>
<dbReference type="Proteomes" id="UP001432222">
    <property type="component" value="Chromosome"/>
</dbReference>
<organism evidence="7 8">
    <name type="scientific">Kitasatospora purpeofusca</name>
    <dbReference type="NCBI Taxonomy" id="67352"/>
    <lineage>
        <taxon>Bacteria</taxon>
        <taxon>Bacillati</taxon>
        <taxon>Actinomycetota</taxon>
        <taxon>Actinomycetes</taxon>
        <taxon>Kitasatosporales</taxon>
        <taxon>Streptomycetaceae</taxon>
        <taxon>Kitasatospora</taxon>
    </lineage>
</organism>
<dbReference type="CDD" id="cd06171">
    <property type="entry name" value="Sigma70_r4"/>
    <property type="match status" value="1"/>
</dbReference>
<dbReference type="InterPro" id="IPR013324">
    <property type="entry name" value="RNA_pol_sigma_r3/r4-like"/>
</dbReference>
<evidence type="ECO:0000313" key="7">
    <source>
        <dbReference type="EMBL" id="WUQ88467.1"/>
    </source>
</evidence>
<dbReference type="SUPFAM" id="SSF88946">
    <property type="entry name" value="Sigma2 domain of RNA polymerase sigma factors"/>
    <property type="match status" value="1"/>
</dbReference>
<evidence type="ECO:0000259" key="6">
    <source>
        <dbReference type="Pfam" id="PF08281"/>
    </source>
</evidence>
<comment type="similarity">
    <text evidence="1">Belongs to the sigma-70 factor family. ECF subfamily.</text>
</comment>
<dbReference type="InterPro" id="IPR013325">
    <property type="entry name" value="RNA_pol_sigma_r2"/>
</dbReference>
<dbReference type="SUPFAM" id="SSF88659">
    <property type="entry name" value="Sigma3 and sigma4 domains of RNA polymerase sigma factors"/>
    <property type="match status" value="1"/>
</dbReference>
<evidence type="ECO:0000256" key="5">
    <source>
        <dbReference type="SAM" id="MobiDB-lite"/>
    </source>
</evidence>
<reference evidence="7" key="1">
    <citation type="submission" date="2022-10" db="EMBL/GenBank/DDBJ databases">
        <title>The complete genomes of actinobacterial strains from the NBC collection.</title>
        <authorList>
            <person name="Joergensen T.S."/>
            <person name="Alvarez Arevalo M."/>
            <person name="Sterndorff E.B."/>
            <person name="Faurdal D."/>
            <person name="Vuksanovic O."/>
            <person name="Mourched A.-S."/>
            <person name="Charusanti P."/>
            <person name="Shaw S."/>
            <person name="Blin K."/>
            <person name="Weber T."/>
        </authorList>
    </citation>
    <scope>NUCLEOTIDE SEQUENCE</scope>
    <source>
        <strain evidence="7">NBC_00222</strain>
    </source>
</reference>
<dbReference type="InterPro" id="IPR039425">
    <property type="entry name" value="RNA_pol_sigma-70-like"/>
</dbReference>
<evidence type="ECO:0000313" key="8">
    <source>
        <dbReference type="Proteomes" id="UP001432222"/>
    </source>
</evidence>
<keyword evidence="4" id="KW-0804">Transcription</keyword>
<keyword evidence="2" id="KW-0805">Transcription regulation</keyword>